<feature type="region of interest" description="Binds crRNA in crRNA-target DNA heteroduplex" evidence="2">
    <location>
        <begin position="476"/>
        <end position="479"/>
    </location>
</feature>
<feature type="domain" description="Cas12a nuclease" evidence="5">
    <location>
        <begin position="1038"/>
        <end position="1198"/>
    </location>
</feature>
<feature type="domain" description="Cas12a RuvC nuclease" evidence="6">
    <location>
        <begin position="848"/>
        <end position="1256"/>
    </location>
</feature>
<proteinExistence type="predicted"/>
<feature type="site" description="Binds crRNA" evidence="3">
    <location>
        <position position="755"/>
    </location>
</feature>
<organism evidence="9 10">
    <name type="scientific">Synergistes jonesii</name>
    <dbReference type="NCBI Taxonomy" id="2754"/>
    <lineage>
        <taxon>Bacteria</taxon>
        <taxon>Thermotogati</taxon>
        <taxon>Synergistota</taxon>
        <taxon>Synergistia</taxon>
        <taxon>Synergistales</taxon>
        <taxon>Synergistaceae</taxon>
        <taxon>Synergistes</taxon>
    </lineage>
</organism>
<feature type="region of interest" description="Binds DNA in crRNA-target DNA heteroduplex" evidence="2">
    <location>
        <begin position="264"/>
        <end position="268"/>
    </location>
</feature>
<dbReference type="InterPro" id="IPR040852">
    <property type="entry name" value="RuvC_1"/>
</dbReference>
<feature type="region of interest" description="Binds crRNA alone and in crRNA-target DNA heteroduplex" evidence="2">
    <location>
        <begin position="160"/>
        <end position="164"/>
    </location>
</feature>
<reference evidence="9 10" key="1">
    <citation type="submission" date="2014-04" db="EMBL/GenBank/DDBJ databases">
        <title>Draft Genome Sequence of Synergistes jonesii.</title>
        <authorList>
            <person name="Coil D.A."/>
            <person name="Eisen J.A."/>
            <person name="Holland-Moritz H.E."/>
        </authorList>
    </citation>
    <scope>NUCLEOTIDE SEQUENCE [LARGE SCALE GENOMIC DNA]</scope>
    <source>
        <strain evidence="9 10">78-1</strain>
    </source>
</reference>
<feature type="site" description="Binds Target strand DNA; via amide nitrogen" evidence="3">
    <location>
        <position position="748"/>
    </location>
</feature>
<feature type="domain" description="Cas12a PI" evidence="8">
    <location>
        <begin position="594"/>
        <end position="684"/>
    </location>
</feature>
<dbReference type="InterPro" id="IPR040882">
    <property type="entry name" value="Cas12a_NUC"/>
</dbReference>
<evidence type="ECO:0000259" key="8">
    <source>
        <dbReference type="Pfam" id="PF22222"/>
    </source>
</evidence>
<dbReference type="Pfam" id="PF22222">
    <property type="entry name" value="Cpf1_PI-like"/>
    <property type="match status" value="1"/>
</dbReference>
<keyword evidence="10" id="KW-1185">Reference proteome</keyword>
<dbReference type="Proteomes" id="UP000027665">
    <property type="component" value="Unassembled WGS sequence"/>
</dbReference>
<dbReference type="NCBIfam" id="TIGR04330">
    <property type="entry name" value="cas_Cpf1"/>
    <property type="match status" value="1"/>
</dbReference>
<accession>A0A073IR12</accession>
<feature type="active site" description="For DNase activity of RuvC domain" evidence="1">
    <location>
        <position position="874"/>
    </location>
</feature>
<dbReference type="eggNOG" id="COG0675">
    <property type="taxonomic scope" value="Bacteria"/>
</dbReference>
<feature type="active site" description="For pre-crRNA processing" evidence="1">
    <location>
        <position position="765"/>
    </location>
</feature>
<feature type="site" description="Binds DNA protospacer adjacent motif (PAM)" evidence="3">
    <location>
        <position position="545"/>
    </location>
</feature>
<feature type="active site" description="For DNase activity of RuvC domain" evidence="1">
    <location>
        <position position="1208"/>
    </location>
</feature>
<dbReference type="InterPro" id="IPR027620">
    <property type="entry name" value="Cas12a"/>
</dbReference>
<evidence type="ECO:0000259" key="4">
    <source>
        <dbReference type="Pfam" id="PF18501"/>
    </source>
</evidence>
<dbReference type="InterPro" id="IPR040787">
    <property type="entry name" value="Cas12a_REC1"/>
</dbReference>
<dbReference type="Pfam" id="PF18510">
    <property type="entry name" value="NUC"/>
    <property type="match status" value="1"/>
</dbReference>
<evidence type="ECO:0000256" key="1">
    <source>
        <dbReference type="PIRSR" id="PIRSR627620-1"/>
    </source>
</evidence>
<dbReference type="Pfam" id="PF21918">
    <property type="entry name" value="cas_Cpf1_2nd"/>
    <property type="match status" value="1"/>
</dbReference>
<feature type="active site" description="For DNase activity of RuvC domain" evidence="1">
    <location>
        <position position="959"/>
    </location>
</feature>
<name>A0A073IR12_9BACT</name>
<dbReference type="PATRIC" id="fig|2754.20.peg.5"/>
<dbReference type="OrthoDB" id="318356at2"/>
<protein>
    <recommendedName>
        <fullName evidence="11">Type V CRISPR-associated protein Cpf1</fullName>
    </recommendedName>
</protein>
<dbReference type="Pfam" id="PF18516">
    <property type="entry name" value="RuvC_1"/>
    <property type="match status" value="1"/>
</dbReference>
<dbReference type="Pfam" id="PF18501">
    <property type="entry name" value="REC1"/>
    <property type="match status" value="1"/>
</dbReference>
<evidence type="ECO:0008006" key="11">
    <source>
        <dbReference type="Google" id="ProtNLM"/>
    </source>
</evidence>
<gene>
    <name evidence="9" type="ORF">EH55_04135</name>
</gene>
<dbReference type="GeneID" id="90983500"/>
<sequence>MANSLKDFTNIYQLSKTLRFELKPIGKTEEHINRKLIIMHDEKRGEDYKSVTKLIDDYHRKFIHETLDPAHFDWNPLAEALIQSGSKNNKALPAEQKEMREKIISMFTSQAVYKKLFKKELFSELLPEMIKSELVSDLEKQAQLDAVKSFDKFSTYFTGFHENRKNIYSKKDTSTSIAFRIVHQNFPKFLANVRAYTLIKERAPEVIDKAQKELSGILGGKTLDDIFSIESFNNVLTQDKIDYYNQIIGGVSGKAGDKKLRGVNEFSNLYRQQHPEVASLRIKMVPLYKQILSDRTTLSFVPEALKDDEQAINAVDGLRSELERNDIFNRIKRLFGKNNLYSLDKIWIKNSSISAFSNELFKNWSFIEDALKEFKENEFNGARSAGKKAEKWLKSKYFSFADIDAAVKSYSEQVSADISSAPSASYFAKFTNLIETAAENGRKFSYFAAESKAFRGDDGKTEIIKAYLDSLNDILHCLKPFETEDISDIDTEFYSAFAEIYDSVKDVIPVYNAVRNYTTQKPFSTEKFKLNFENPALAKGWDKNKEQNNTAIILMKDGKYYLGVIDKNNKLRADDLADDGSAYGYMKMNYKFIPTPHMELPKVFLPKRAPKRYNPSREILLIKENKTFIKDKNFNRTDCHKLIDFFKDSINKHKDWRTFGFDFSDTDSYEDISDFYMEVQDQGYKLTFTRLSAEKIDKWVEEGRLFLFQIYNKDFADGAQGSPNLHTLYWKAIFSEENLKDVVLKLNGEAELFFRRKSIDKPAVHAKGSMKVNRRDIDGNPIDEGTYVEICGYANGKRDMASLNAGARGLIESGLVRITEVKHELVKDKRYTIDKYFFHVPFTINFKAQGQGNINSDVNLFLRNNKDVNIIGIDRGERNLVYVSLIDRDGHIKLQKDFNIIGGMDYHAKLNQKEKERDTARKSWKTIGTIKELKEGYLSQVVHEIVRLAVDNNAVIVMEDLNIGFKRGRFKVEKQVYQKFEKMLIDKLNYLVFKDAGYDAPCGILKGLQLTEKFESFTKLGKQCGIIFYIPAGYTSKIDPTTGFVNLFNINDVSSKEKQKDFIGKLDSIRFDAKRDMFTFEFDYDKFRTYQTSYRKKWAVWTNGKRIVREKDKDGKFRMNDRLLTEDMKNILNKYALAYKAGEDILPDVISRDKSLASEIFYVFKNTLQMRNSKRDTGEDFIISPVLNAKGRFFDSRKTDAALPIDADANGAYHIALKGSLVLDAIDEKLKEDGRIDYKDMAVSNPKWFEFMQTRKFDF</sequence>
<evidence type="ECO:0000313" key="10">
    <source>
        <dbReference type="Proteomes" id="UP000027665"/>
    </source>
</evidence>
<feature type="domain" description="Cas12a REC2" evidence="7">
    <location>
        <begin position="307"/>
        <end position="519"/>
    </location>
</feature>
<feature type="region of interest" description="Binds crRNA in crRNA-target DNA heteroduplex" evidence="2">
    <location>
        <begin position="289"/>
        <end position="292"/>
    </location>
</feature>
<evidence type="ECO:0000256" key="2">
    <source>
        <dbReference type="PIRSR" id="PIRSR627620-2"/>
    </source>
</evidence>
<dbReference type="AlphaFoldDB" id="A0A073IR12"/>
<feature type="site" description="Binds crRNA alone and in crRNA-target DNA heteroduplex" evidence="3">
    <location>
        <position position="17"/>
    </location>
</feature>
<comment type="caution">
    <text evidence="9">The sequence shown here is derived from an EMBL/GenBank/DDBJ whole genome shotgun (WGS) entry which is preliminary data.</text>
</comment>
<feature type="site" description="Binds DNA in crRNA-target DNA heteroduplex" evidence="3">
    <location>
        <position position="521"/>
    </location>
</feature>
<feature type="domain" description="Cas12a REC1" evidence="4">
    <location>
        <begin position="49"/>
        <end position="291"/>
    </location>
</feature>
<evidence type="ECO:0000259" key="5">
    <source>
        <dbReference type="Pfam" id="PF18510"/>
    </source>
</evidence>
<dbReference type="InterPro" id="IPR053993">
    <property type="entry name" value="Cas12a_PI"/>
</dbReference>
<evidence type="ECO:0000256" key="3">
    <source>
        <dbReference type="PIRSR" id="PIRSR627620-3"/>
    </source>
</evidence>
<dbReference type="STRING" id="2754.EH55_04135"/>
<dbReference type="RefSeq" id="WP_037975888.1">
    <property type="nucleotide sequence ID" value="NZ_JMKI01000031.1"/>
</dbReference>
<dbReference type="EMBL" id="JMKI01000031">
    <property type="protein sequence ID" value="KEJ92204.1"/>
    <property type="molecule type" value="Genomic_DNA"/>
</dbReference>
<evidence type="ECO:0000313" key="9">
    <source>
        <dbReference type="EMBL" id="KEJ92204.1"/>
    </source>
</evidence>
<feature type="region of interest" description="Binds crRNA" evidence="2">
    <location>
        <begin position="725"/>
        <end position="726"/>
    </location>
</feature>
<feature type="site" description="Binds DNA in crRNA-target DNA heteroduplex" evidence="3">
    <location>
        <position position="283"/>
    </location>
</feature>
<dbReference type="InterPro" id="IPR054116">
    <property type="entry name" value="Cas12a_REC2"/>
</dbReference>
<feature type="active site" description="For pre-crRNA processing" evidence="1">
    <location>
        <position position="827"/>
    </location>
</feature>
<evidence type="ECO:0000259" key="7">
    <source>
        <dbReference type="Pfam" id="PF21918"/>
    </source>
</evidence>
<evidence type="ECO:0000259" key="6">
    <source>
        <dbReference type="Pfam" id="PF18516"/>
    </source>
</evidence>
<feature type="site" description="Binds PAM" evidence="3">
    <location>
        <position position="602"/>
    </location>
</feature>